<keyword evidence="3" id="KW-1185">Reference proteome</keyword>
<feature type="domain" description="PD-(D/E)XK nuclease-like" evidence="1">
    <location>
        <begin position="59"/>
        <end position="131"/>
    </location>
</feature>
<dbReference type="Pfam" id="PF20516">
    <property type="entry name" value="PDDEXK_12"/>
    <property type="match status" value="1"/>
</dbReference>
<dbReference type="AlphaFoldDB" id="A0A6A5QMA3"/>
<sequence length="153" mass="16921">MLRNPPISDGQLFSSNPGACCRLSSQISRDSQGTIPIPTSPSTIDDVHPDHINLISQIVFPLLAVQSGSWSLFLGRVSASPNLSNSEIRKPASHIQIFHSVALGNTANIAQTYRLVKSLKVLKAWIDQDFRKWWNVVLDVDGEGDDEREDRSN</sequence>
<proteinExistence type="predicted"/>
<accession>A0A6A5QMA3</accession>
<dbReference type="EMBL" id="ML979135">
    <property type="protein sequence ID" value="KAF1916589.1"/>
    <property type="molecule type" value="Genomic_DNA"/>
</dbReference>
<protein>
    <recommendedName>
        <fullName evidence="1">PD-(D/E)XK nuclease-like domain-containing protein</fullName>
    </recommendedName>
</protein>
<organism evidence="2 3">
    <name type="scientific">Ampelomyces quisqualis</name>
    <name type="common">Powdery mildew agent</name>
    <dbReference type="NCBI Taxonomy" id="50730"/>
    <lineage>
        <taxon>Eukaryota</taxon>
        <taxon>Fungi</taxon>
        <taxon>Dikarya</taxon>
        <taxon>Ascomycota</taxon>
        <taxon>Pezizomycotina</taxon>
        <taxon>Dothideomycetes</taxon>
        <taxon>Pleosporomycetidae</taxon>
        <taxon>Pleosporales</taxon>
        <taxon>Pleosporineae</taxon>
        <taxon>Phaeosphaeriaceae</taxon>
        <taxon>Ampelomyces</taxon>
    </lineage>
</organism>
<reference evidence="2" key="1">
    <citation type="journal article" date="2020" name="Stud. Mycol.">
        <title>101 Dothideomycetes genomes: a test case for predicting lifestyles and emergence of pathogens.</title>
        <authorList>
            <person name="Haridas S."/>
            <person name="Albert R."/>
            <person name="Binder M."/>
            <person name="Bloem J."/>
            <person name="Labutti K."/>
            <person name="Salamov A."/>
            <person name="Andreopoulos B."/>
            <person name="Baker S."/>
            <person name="Barry K."/>
            <person name="Bills G."/>
            <person name="Bluhm B."/>
            <person name="Cannon C."/>
            <person name="Castanera R."/>
            <person name="Culley D."/>
            <person name="Daum C."/>
            <person name="Ezra D."/>
            <person name="Gonzalez J."/>
            <person name="Henrissat B."/>
            <person name="Kuo A."/>
            <person name="Liang C."/>
            <person name="Lipzen A."/>
            <person name="Lutzoni F."/>
            <person name="Magnuson J."/>
            <person name="Mondo S."/>
            <person name="Nolan M."/>
            <person name="Ohm R."/>
            <person name="Pangilinan J."/>
            <person name="Park H.-J."/>
            <person name="Ramirez L."/>
            <person name="Alfaro M."/>
            <person name="Sun H."/>
            <person name="Tritt A."/>
            <person name="Yoshinaga Y."/>
            <person name="Zwiers L.-H."/>
            <person name="Turgeon B."/>
            <person name="Goodwin S."/>
            <person name="Spatafora J."/>
            <person name="Crous P."/>
            <person name="Grigoriev I."/>
        </authorList>
    </citation>
    <scope>NUCLEOTIDE SEQUENCE</scope>
    <source>
        <strain evidence="2">HMLAC05119</strain>
    </source>
</reference>
<dbReference type="OrthoDB" id="4161186at2759"/>
<evidence type="ECO:0000313" key="2">
    <source>
        <dbReference type="EMBL" id="KAF1916589.1"/>
    </source>
</evidence>
<dbReference type="InterPro" id="IPR046797">
    <property type="entry name" value="PDDEXK_12"/>
</dbReference>
<evidence type="ECO:0000259" key="1">
    <source>
        <dbReference type="Pfam" id="PF20516"/>
    </source>
</evidence>
<name>A0A6A5QMA3_AMPQU</name>
<dbReference type="Proteomes" id="UP000800096">
    <property type="component" value="Unassembled WGS sequence"/>
</dbReference>
<evidence type="ECO:0000313" key="3">
    <source>
        <dbReference type="Proteomes" id="UP000800096"/>
    </source>
</evidence>
<gene>
    <name evidence="2" type="ORF">BDU57DRAFT_238094</name>
</gene>